<dbReference type="OrthoDB" id="10253113at2759"/>
<dbReference type="SUPFAM" id="SSF53920">
    <property type="entry name" value="Fe-only hydrogenase"/>
    <property type="match status" value="1"/>
</dbReference>
<dbReference type="InterPro" id="IPR050340">
    <property type="entry name" value="Cytosolic_Fe-S_CAF"/>
</dbReference>
<dbReference type="InterPro" id="IPR009016">
    <property type="entry name" value="Fe_hydrogenase"/>
</dbReference>
<sequence>MSLSGGLRLTDLNDFITPSQACVKPISVPKTDSATQIKIDEDTGDYYEINAFGEETKLEAATITLNDCLACSGCITSAESMLVSLQSHKELYNVIGDNRIAIETGQLQRLRTIIISISPQSRASIASKYNLSIQEVYDKLNWFFKEHLGVNYVVDTSFSRDLSLIESAKEFVKRYIEYYKNDNKQGILPMISSSCPGWICYAEKTHDFILPYIDTTKSPQQIMGSIIKYYIGTKLGLLPNQIYHVSVMPCYDKKLEASRPYFSNDEYKSRDVDCVITTREIEKMFEEQNLDIKTIPALPSDGFLTKYGISNETGESILLGTLGSSSGGYLHFLMKYAAYHLFKIVVTDENIINATGPIRFKQGRNVDYKEVHLVNPENENEILLCFVYAYGFRNIQNLVRKVKNVNNPKINKPLPFHYVEVQACPSGCINGGGQLKPDDGSNYVSKEWIEQTENAYQSISLVNGFQDPTENSAIDELYKEWLESSDSEKARALLHTEYKVIKKEEVNALMVSW</sequence>
<dbReference type="STRING" id="1754190.A0A1Y2FR29"/>
<keyword evidence="2" id="KW-0411">Iron-sulfur</keyword>
<dbReference type="InterPro" id="IPR004108">
    <property type="entry name" value="Fe_hydrogenase_lsu_C"/>
</dbReference>
<dbReference type="Gene3D" id="3.40.950.10">
    <property type="entry name" value="Fe-only Hydrogenase (Larger Subunit), Chain L, domain 3"/>
    <property type="match status" value="1"/>
</dbReference>
<accession>A0A1Y2FR29</accession>
<comment type="similarity">
    <text evidence="1">Belongs to the NARF family.</text>
</comment>
<keyword evidence="2" id="KW-0004">4Fe-4S</keyword>
<dbReference type="AlphaFoldDB" id="A0A1Y2FR29"/>
<dbReference type="InterPro" id="IPR003149">
    <property type="entry name" value="Fe_hydrogenase_ssu"/>
</dbReference>
<evidence type="ECO:0000313" key="4">
    <source>
        <dbReference type="EMBL" id="ORY86462.1"/>
    </source>
</evidence>
<dbReference type="Proteomes" id="UP000193920">
    <property type="component" value="Unassembled WGS sequence"/>
</dbReference>
<proteinExistence type="inferred from homology"/>
<keyword evidence="2" id="KW-0408">Iron</keyword>
<evidence type="ECO:0000259" key="3">
    <source>
        <dbReference type="SMART" id="SM00902"/>
    </source>
</evidence>
<name>A0A1Y2FR29_9FUNG</name>
<dbReference type="EMBL" id="MCOG01000002">
    <property type="protein sequence ID" value="ORY86462.1"/>
    <property type="molecule type" value="Genomic_DNA"/>
</dbReference>
<organism evidence="4 5">
    <name type="scientific">Neocallimastix californiae</name>
    <dbReference type="NCBI Taxonomy" id="1754190"/>
    <lineage>
        <taxon>Eukaryota</taxon>
        <taxon>Fungi</taxon>
        <taxon>Fungi incertae sedis</taxon>
        <taxon>Chytridiomycota</taxon>
        <taxon>Chytridiomycota incertae sedis</taxon>
        <taxon>Neocallimastigomycetes</taxon>
        <taxon>Neocallimastigales</taxon>
        <taxon>Neocallimastigaceae</taxon>
        <taxon>Neocallimastix</taxon>
    </lineage>
</organism>
<reference evidence="4 5" key="1">
    <citation type="submission" date="2016-08" db="EMBL/GenBank/DDBJ databases">
        <title>A Parts List for Fungal Cellulosomes Revealed by Comparative Genomics.</title>
        <authorList>
            <consortium name="DOE Joint Genome Institute"/>
            <person name="Haitjema C.H."/>
            <person name="Gilmore S.P."/>
            <person name="Henske J.K."/>
            <person name="Solomon K.V."/>
            <person name="De Groot R."/>
            <person name="Kuo A."/>
            <person name="Mondo S.J."/>
            <person name="Salamov A.A."/>
            <person name="Labutti K."/>
            <person name="Zhao Z."/>
            <person name="Chiniquy J."/>
            <person name="Barry K."/>
            <person name="Brewer H.M."/>
            <person name="Purvine S.O."/>
            <person name="Wright A.T."/>
            <person name="Boxma B."/>
            <person name="Van Alen T."/>
            <person name="Hackstein J.H."/>
            <person name="Baker S.E."/>
            <person name="Grigoriev I.V."/>
            <person name="O'Malley M.A."/>
        </authorList>
    </citation>
    <scope>NUCLEOTIDE SEQUENCE [LARGE SCALE GENOMIC DNA]</scope>
    <source>
        <strain evidence="4 5">G1</strain>
    </source>
</reference>
<dbReference type="Pfam" id="PF02256">
    <property type="entry name" value="Fe_hyd_SSU"/>
    <property type="match status" value="1"/>
</dbReference>
<evidence type="ECO:0000313" key="5">
    <source>
        <dbReference type="Proteomes" id="UP000193920"/>
    </source>
</evidence>
<evidence type="ECO:0000256" key="1">
    <source>
        <dbReference type="ARBA" id="ARBA00006596"/>
    </source>
</evidence>
<feature type="domain" description="Iron hydrogenase small subunit" evidence="3">
    <location>
        <begin position="442"/>
        <end position="502"/>
    </location>
</feature>
<dbReference type="Pfam" id="PF02906">
    <property type="entry name" value="Fe_hyd_lg_C"/>
    <property type="match status" value="1"/>
</dbReference>
<keyword evidence="2" id="KW-0479">Metal-binding</keyword>
<dbReference type="Gene3D" id="3.40.50.1780">
    <property type="match status" value="1"/>
</dbReference>
<dbReference type="SMART" id="SM00902">
    <property type="entry name" value="Fe_hyd_SSU"/>
    <property type="match status" value="1"/>
</dbReference>
<dbReference type="PANTHER" id="PTHR11615">
    <property type="entry name" value="NITRATE, FORMATE, IRON DEHYDROGENASE"/>
    <property type="match status" value="1"/>
</dbReference>
<dbReference type="GO" id="GO:0051539">
    <property type="term" value="F:4 iron, 4 sulfur cluster binding"/>
    <property type="evidence" value="ECO:0007669"/>
    <property type="project" value="UniProtKB-KW"/>
</dbReference>
<gene>
    <name evidence="4" type="ORF">LY90DRAFT_660292</name>
</gene>
<protein>
    <submittedName>
        <fullName evidence="4">Nuclear prelamin A recognition factor-like protein</fullName>
    </submittedName>
</protein>
<evidence type="ECO:0000256" key="2">
    <source>
        <dbReference type="ARBA" id="ARBA00022485"/>
    </source>
</evidence>
<comment type="caution">
    <text evidence="4">The sequence shown here is derived from an EMBL/GenBank/DDBJ whole genome shotgun (WGS) entry which is preliminary data.</text>
</comment>
<keyword evidence="5" id="KW-1185">Reference proteome</keyword>